<keyword evidence="8" id="KW-0999">Mitochondrion inner membrane</keyword>
<dbReference type="MEROPS" id="M76.002"/>
<keyword evidence="10" id="KW-1185">Reference proteome</keyword>
<organism evidence="9 10">
    <name type="scientific">Tetrapisispora phaffii (strain ATCC 24235 / CBS 4417 / NBRC 1672 / NRRL Y-8282 / UCD 70-5)</name>
    <name type="common">Yeast</name>
    <name type="synonym">Fabospora phaffii</name>
    <dbReference type="NCBI Taxonomy" id="1071381"/>
    <lineage>
        <taxon>Eukaryota</taxon>
        <taxon>Fungi</taxon>
        <taxon>Dikarya</taxon>
        <taxon>Ascomycota</taxon>
        <taxon>Saccharomycotina</taxon>
        <taxon>Saccharomycetes</taxon>
        <taxon>Saccharomycetales</taxon>
        <taxon>Saccharomycetaceae</taxon>
        <taxon>Tetrapisispora</taxon>
    </lineage>
</organism>
<evidence type="ECO:0000256" key="3">
    <source>
        <dbReference type="ARBA" id="ARBA00014615"/>
    </source>
</evidence>
<keyword evidence="7 8" id="KW-0482">Metalloprotease</keyword>
<evidence type="ECO:0000256" key="6">
    <source>
        <dbReference type="ARBA" id="ARBA00022801"/>
    </source>
</evidence>
<comment type="subcellular location">
    <subcellularLocation>
        <location evidence="1 8">Mitochondrion inner membrane</location>
        <topology evidence="1 8">Peripheral membrane protein</topology>
        <orientation evidence="1 8">Intermembrane side</orientation>
    </subcellularLocation>
</comment>
<dbReference type="PANTHER" id="PTHR21711:SF0">
    <property type="entry name" value="MITOCHONDRIAL INNER MEMBRANE PROTEASE ATP23 HOMOLOG"/>
    <property type="match status" value="1"/>
</dbReference>
<dbReference type="GO" id="GO:0005743">
    <property type="term" value="C:mitochondrial inner membrane"/>
    <property type="evidence" value="ECO:0007669"/>
    <property type="project" value="UniProtKB-SubCell"/>
</dbReference>
<evidence type="ECO:0000256" key="2">
    <source>
        <dbReference type="ARBA" id="ARBA00009915"/>
    </source>
</evidence>
<evidence type="ECO:0000256" key="5">
    <source>
        <dbReference type="ARBA" id="ARBA00022723"/>
    </source>
</evidence>
<evidence type="ECO:0000256" key="4">
    <source>
        <dbReference type="ARBA" id="ARBA00022670"/>
    </source>
</evidence>
<comment type="function">
    <text evidence="8">Has a dual role in the assembly of mitochondrial ATPase.</text>
</comment>
<dbReference type="OrthoDB" id="285308at2759"/>
<dbReference type="PANTHER" id="PTHR21711">
    <property type="entry name" value="MITOCHONDRIAL INNER MEMBRANE PROTEASE"/>
    <property type="match status" value="1"/>
</dbReference>
<dbReference type="GO" id="GO:0046872">
    <property type="term" value="F:metal ion binding"/>
    <property type="evidence" value="ECO:0007669"/>
    <property type="project" value="UniProtKB-KW"/>
</dbReference>
<name>G8BWH6_TETPH</name>
<dbReference type="Pfam" id="PF09768">
    <property type="entry name" value="Peptidase_M76"/>
    <property type="match status" value="1"/>
</dbReference>
<proteinExistence type="inferred from homology"/>
<dbReference type="eggNOG" id="KOG3314">
    <property type="taxonomic scope" value="Eukaryota"/>
</dbReference>
<keyword evidence="8" id="KW-0472">Membrane</keyword>
<protein>
    <recommendedName>
        <fullName evidence="3 8">Mitochondrial inner membrane protease ATP23</fullName>
        <ecNumber evidence="8">3.4.24.-</ecNumber>
    </recommendedName>
</protein>
<comment type="similarity">
    <text evidence="2 8">Belongs to the peptidase M76 family.</text>
</comment>
<sequence length="252" mass="29678">MDDSNSKDNSIVETIKVANTPKDLNSLKGFQWWRRTFQYNTGLGLTPEEKSNYENDYQYILTRKQCNSCYEYRDWLLKYSPTVRFMIQQISKLSENNPNIDNKTVKSFDESKIICDVCPELRSGGFHPDYGILICQNRIRDKWHLEDTLAHELVHQFDNLKWKVDWLNLKQHACSEIRASSLSGECRFFQEFSKRGFGFTIAKGHQECVKRRAVLSLMGNPNCKDKKQAELVVDEVWESCFNDTRPFEDIYR</sequence>
<dbReference type="InterPro" id="IPR019165">
    <property type="entry name" value="Peptidase_M76_ATP23"/>
</dbReference>
<accession>G8BWH6</accession>
<dbReference type="AlphaFoldDB" id="G8BWH6"/>
<evidence type="ECO:0000313" key="9">
    <source>
        <dbReference type="EMBL" id="CCE64427.1"/>
    </source>
</evidence>
<keyword evidence="8" id="KW-0496">Mitochondrion</keyword>
<dbReference type="EMBL" id="HE612863">
    <property type="protein sequence ID" value="CCE64427.1"/>
    <property type="molecule type" value="Genomic_DNA"/>
</dbReference>
<dbReference type="GO" id="GO:0004222">
    <property type="term" value="F:metalloendopeptidase activity"/>
    <property type="evidence" value="ECO:0007669"/>
    <property type="project" value="InterPro"/>
</dbReference>
<reference evidence="9 10" key="1">
    <citation type="journal article" date="2011" name="Proc. Natl. Acad. Sci. U.S.A.">
        <title>Evolutionary erosion of yeast sex chromosomes by mating-type switching accidents.</title>
        <authorList>
            <person name="Gordon J.L."/>
            <person name="Armisen D."/>
            <person name="Proux-Wera E."/>
            <person name="Oheigeartaigh S.S."/>
            <person name="Byrne K.P."/>
            <person name="Wolfe K.H."/>
        </authorList>
    </citation>
    <scope>NUCLEOTIDE SEQUENCE [LARGE SCALE GENOMIC DNA]</scope>
    <source>
        <strain evidence="10">ATCC 24235 / CBS 4417 / NBRC 1672 / NRRL Y-8282 / UCD 70-5</strain>
    </source>
</reference>
<dbReference type="EC" id="3.4.24.-" evidence="8"/>
<dbReference type="STRING" id="1071381.G8BWH6"/>
<dbReference type="KEGG" id="tpf:TPHA_0H02230"/>
<dbReference type="GO" id="GO:0034982">
    <property type="term" value="P:mitochondrial protein processing"/>
    <property type="evidence" value="ECO:0007669"/>
    <property type="project" value="TreeGrafter"/>
</dbReference>
<keyword evidence="4 8" id="KW-0645">Protease</keyword>
<dbReference type="RefSeq" id="XP_003686861.1">
    <property type="nucleotide sequence ID" value="XM_003686813.1"/>
</dbReference>
<dbReference type="GO" id="GO:0033615">
    <property type="term" value="P:mitochondrial proton-transporting ATP synthase complex assembly"/>
    <property type="evidence" value="ECO:0007669"/>
    <property type="project" value="TreeGrafter"/>
</dbReference>
<keyword evidence="6 8" id="KW-0378">Hydrolase</keyword>
<evidence type="ECO:0000256" key="1">
    <source>
        <dbReference type="ARBA" id="ARBA00004137"/>
    </source>
</evidence>
<dbReference type="HOGENOM" id="CLU_079125_0_0_1"/>
<evidence type="ECO:0000313" key="10">
    <source>
        <dbReference type="Proteomes" id="UP000005666"/>
    </source>
</evidence>
<keyword evidence="5 8" id="KW-0479">Metal-binding</keyword>
<gene>
    <name evidence="9" type="primary">TPHA0H02230</name>
    <name evidence="9" type="ordered locus">TPHA_0H02230</name>
</gene>
<dbReference type="GeneID" id="11533869"/>
<dbReference type="OMA" id="EAHQNCV"/>
<evidence type="ECO:0000256" key="7">
    <source>
        <dbReference type="ARBA" id="ARBA00023049"/>
    </source>
</evidence>
<dbReference type="Proteomes" id="UP000005666">
    <property type="component" value="Chromosome 8"/>
</dbReference>
<evidence type="ECO:0000256" key="8">
    <source>
        <dbReference type="RuleBase" id="RU364057"/>
    </source>
</evidence>